<reference evidence="6" key="2">
    <citation type="submission" date="2020-04" db="EMBL/GenBank/DDBJ databases">
        <authorList>
            <consortium name="NCBI Genome Project"/>
        </authorList>
    </citation>
    <scope>NUCLEOTIDE SEQUENCE</scope>
    <source>
        <strain evidence="6">CBS 342.82</strain>
    </source>
</reference>
<dbReference type="Pfam" id="PF08614">
    <property type="entry name" value="ATG16"/>
    <property type="match status" value="1"/>
</dbReference>
<name>A0A6J3MG94_9PEZI</name>
<dbReference type="CDD" id="cd22887">
    <property type="entry name" value="Atg16_CCD"/>
    <property type="match status" value="1"/>
</dbReference>
<proteinExistence type="inferred from homology"/>
<reference evidence="6" key="1">
    <citation type="submission" date="2020-01" db="EMBL/GenBank/DDBJ databases">
        <authorList>
            <consortium name="DOE Joint Genome Institute"/>
            <person name="Haridas S."/>
            <person name="Albert R."/>
            <person name="Binder M."/>
            <person name="Bloem J."/>
            <person name="Labutti K."/>
            <person name="Salamov A."/>
            <person name="Andreopoulos B."/>
            <person name="Baker S.E."/>
            <person name="Barry K."/>
            <person name="Bills G."/>
            <person name="Bluhm B.H."/>
            <person name="Cannon C."/>
            <person name="Castanera R."/>
            <person name="Culley D.E."/>
            <person name="Daum C."/>
            <person name="Ezra D."/>
            <person name="Gonzalez J.B."/>
            <person name="Henrissat B."/>
            <person name="Kuo A."/>
            <person name="Liang C."/>
            <person name="Lipzen A."/>
            <person name="Lutzoni F."/>
            <person name="Magnuson J."/>
            <person name="Mondo S."/>
            <person name="Nolan M."/>
            <person name="Ohm R."/>
            <person name="Pangilinan J."/>
            <person name="Park H.-J."/>
            <person name="Ramirez L."/>
            <person name="Alfaro M."/>
            <person name="Sun H."/>
            <person name="Tritt A."/>
            <person name="Yoshinaga Y."/>
            <person name="Zwiers L.-H."/>
            <person name="Turgeon B.G."/>
            <person name="Goodwin S.B."/>
            <person name="Spatafora J.W."/>
            <person name="Crous P.W."/>
            <person name="Grigoriev I.V."/>
        </authorList>
    </citation>
    <scope>NUCLEOTIDE SEQUENCE</scope>
    <source>
        <strain evidence="6">CBS 342.82</strain>
    </source>
</reference>
<evidence type="ECO:0000313" key="5">
    <source>
        <dbReference type="Proteomes" id="UP000504637"/>
    </source>
</evidence>
<protein>
    <submittedName>
        <fullName evidence="6">Autophagy protein 16</fullName>
    </submittedName>
</protein>
<evidence type="ECO:0000256" key="3">
    <source>
        <dbReference type="SAM" id="MobiDB-lite"/>
    </source>
</evidence>
<dbReference type="RefSeq" id="XP_033464016.1">
    <property type="nucleotide sequence ID" value="XM_033607179.1"/>
</dbReference>
<reference evidence="6" key="3">
    <citation type="submission" date="2025-08" db="UniProtKB">
        <authorList>
            <consortium name="RefSeq"/>
        </authorList>
    </citation>
    <scope>IDENTIFICATION</scope>
    <source>
        <strain evidence="6">CBS 342.82</strain>
    </source>
</reference>
<feature type="region of interest" description="Disordered" evidence="3">
    <location>
        <begin position="47"/>
        <end position="67"/>
    </location>
</feature>
<evidence type="ECO:0000256" key="2">
    <source>
        <dbReference type="SAM" id="Coils"/>
    </source>
</evidence>
<gene>
    <name evidence="6" type="ORF">K489DRAFT_405739</name>
</gene>
<evidence type="ECO:0000256" key="1">
    <source>
        <dbReference type="ARBA" id="ARBA00005331"/>
    </source>
</evidence>
<dbReference type="AlphaFoldDB" id="A0A6J3MG94"/>
<organism evidence="6">
    <name type="scientific">Dissoconium aciculare CBS 342.82</name>
    <dbReference type="NCBI Taxonomy" id="1314786"/>
    <lineage>
        <taxon>Eukaryota</taxon>
        <taxon>Fungi</taxon>
        <taxon>Dikarya</taxon>
        <taxon>Ascomycota</taxon>
        <taxon>Pezizomycotina</taxon>
        <taxon>Dothideomycetes</taxon>
        <taxon>Dothideomycetidae</taxon>
        <taxon>Mycosphaerellales</taxon>
        <taxon>Dissoconiaceae</taxon>
        <taxon>Dissoconium</taxon>
    </lineage>
</organism>
<sequence>MADWIAQYAEALDVRDSREKAHKQYIDAYTELADLTAAERANSWALRKAPLSSTSAKTDPAYGKATDASGTTAAALSTVRADLGATQKARVALQNEVISLTSSLANSQKTNDARASQITALSKQKADMERKLRDRDEELRGKSRLVEQTQDEMVSLSLQVNMAEQRSERLEKENKDLIARWMKRMGEEAEKVNAGSGWQ</sequence>
<dbReference type="InterPro" id="IPR013923">
    <property type="entry name" value="Autophagy-rel_prot_16_dom"/>
</dbReference>
<dbReference type="GeneID" id="54364979"/>
<feature type="coiled-coil region" evidence="2">
    <location>
        <begin position="118"/>
        <end position="180"/>
    </location>
</feature>
<keyword evidence="2" id="KW-0175">Coiled coil</keyword>
<feature type="domain" description="Autophagy-related protein 16" evidence="4">
    <location>
        <begin position="7"/>
        <end position="193"/>
    </location>
</feature>
<dbReference type="Proteomes" id="UP000504637">
    <property type="component" value="Unplaced"/>
</dbReference>
<evidence type="ECO:0000259" key="4">
    <source>
        <dbReference type="Pfam" id="PF08614"/>
    </source>
</evidence>
<keyword evidence="5" id="KW-1185">Reference proteome</keyword>
<evidence type="ECO:0000313" key="6">
    <source>
        <dbReference type="RefSeq" id="XP_033464016.1"/>
    </source>
</evidence>
<dbReference type="OrthoDB" id="8949486at2759"/>
<comment type="similarity">
    <text evidence="1">Belongs to the ATG16 family.</text>
</comment>
<dbReference type="Gene3D" id="1.20.5.170">
    <property type="match status" value="1"/>
</dbReference>
<accession>A0A6J3MG94</accession>